<proteinExistence type="predicted"/>
<reference evidence="1 2" key="1">
    <citation type="submission" date="2024-04" db="EMBL/GenBank/DDBJ databases">
        <title>Genome assembly C_amara_ONT_v2.</title>
        <authorList>
            <person name="Yant L."/>
            <person name="Moore C."/>
            <person name="Slenker M."/>
        </authorList>
    </citation>
    <scope>NUCLEOTIDE SEQUENCE [LARGE SCALE GENOMIC DNA]</scope>
    <source>
        <tissue evidence="1">Leaf</tissue>
    </source>
</reference>
<sequence length="118" mass="13198">MISQMEEIGFSETEMEAAEQLVQLSEEDTMSCSSCTGCGWSDCGFEGRGGGNTKRQEDVVSSMVGEEQNDGVWRKKNVTDGGSFLKVIMETKTRIHKKKKLRSLASIYRSTKELMTRD</sequence>
<name>A0ABD0ZMZ3_CARAN</name>
<comment type="caution">
    <text evidence="1">The sequence shown here is derived from an EMBL/GenBank/DDBJ whole genome shotgun (WGS) entry which is preliminary data.</text>
</comment>
<accession>A0ABD0ZMZ3</accession>
<gene>
    <name evidence="1" type="ORF">V5N11_016676</name>
</gene>
<evidence type="ECO:0000313" key="1">
    <source>
        <dbReference type="EMBL" id="KAL1190290.1"/>
    </source>
</evidence>
<evidence type="ECO:0008006" key="3">
    <source>
        <dbReference type="Google" id="ProtNLM"/>
    </source>
</evidence>
<keyword evidence="2" id="KW-1185">Reference proteome</keyword>
<organism evidence="1 2">
    <name type="scientific">Cardamine amara subsp. amara</name>
    <dbReference type="NCBI Taxonomy" id="228776"/>
    <lineage>
        <taxon>Eukaryota</taxon>
        <taxon>Viridiplantae</taxon>
        <taxon>Streptophyta</taxon>
        <taxon>Embryophyta</taxon>
        <taxon>Tracheophyta</taxon>
        <taxon>Spermatophyta</taxon>
        <taxon>Magnoliopsida</taxon>
        <taxon>eudicotyledons</taxon>
        <taxon>Gunneridae</taxon>
        <taxon>Pentapetalae</taxon>
        <taxon>rosids</taxon>
        <taxon>malvids</taxon>
        <taxon>Brassicales</taxon>
        <taxon>Brassicaceae</taxon>
        <taxon>Cardamineae</taxon>
        <taxon>Cardamine</taxon>
    </lineage>
</organism>
<dbReference type="AlphaFoldDB" id="A0ABD0ZMZ3"/>
<dbReference type="Proteomes" id="UP001558713">
    <property type="component" value="Unassembled WGS sequence"/>
</dbReference>
<protein>
    <recommendedName>
        <fullName evidence="3">UBA domain-containing protein</fullName>
    </recommendedName>
</protein>
<dbReference type="EMBL" id="JBANAX010000877">
    <property type="protein sequence ID" value="KAL1190290.1"/>
    <property type="molecule type" value="Genomic_DNA"/>
</dbReference>
<evidence type="ECO:0000313" key="2">
    <source>
        <dbReference type="Proteomes" id="UP001558713"/>
    </source>
</evidence>